<evidence type="ECO:0000256" key="1">
    <source>
        <dbReference type="SAM" id="MobiDB-lite"/>
    </source>
</evidence>
<reference evidence="2" key="2">
    <citation type="journal article" date="2023" name="Microbiol Resour">
        <title>Decontamination and Annotation of the Draft Genome Sequence of the Oomycete Lagenidium giganteum ARSEF 373.</title>
        <authorList>
            <person name="Morgan W.R."/>
            <person name="Tartar A."/>
        </authorList>
    </citation>
    <scope>NUCLEOTIDE SEQUENCE</scope>
    <source>
        <strain evidence="2">ARSEF 373</strain>
    </source>
</reference>
<comment type="caution">
    <text evidence="2">The sequence shown here is derived from an EMBL/GenBank/DDBJ whole genome shotgun (WGS) entry which is preliminary data.</text>
</comment>
<keyword evidence="3" id="KW-1185">Reference proteome</keyword>
<feature type="region of interest" description="Disordered" evidence="1">
    <location>
        <begin position="1"/>
        <end position="41"/>
    </location>
</feature>
<dbReference type="Proteomes" id="UP001146120">
    <property type="component" value="Unassembled WGS sequence"/>
</dbReference>
<name>A0AAV2YSW8_9STRA</name>
<reference evidence="2" key="1">
    <citation type="submission" date="2022-11" db="EMBL/GenBank/DDBJ databases">
        <authorList>
            <person name="Morgan W.R."/>
            <person name="Tartar A."/>
        </authorList>
    </citation>
    <scope>NUCLEOTIDE SEQUENCE</scope>
    <source>
        <strain evidence="2">ARSEF 373</strain>
    </source>
</reference>
<dbReference type="EMBL" id="DAKRPA010000125">
    <property type="protein sequence ID" value="DAZ97772.1"/>
    <property type="molecule type" value="Genomic_DNA"/>
</dbReference>
<gene>
    <name evidence="2" type="ORF">N0F65_009518</name>
</gene>
<dbReference type="AlphaFoldDB" id="A0AAV2YSW8"/>
<feature type="region of interest" description="Disordered" evidence="1">
    <location>
        <begin position="122"/>
        <end position="147"/>
    </location>
</feature>
<sequence>MDKNRHQPPPGVEMGVPVDKPGAYPQVPLPAGQFAPAQSPPPAVDQYGRPVQVDPYGRPVVTAIPMQAQPTVVANNANIRRDAQGNALCNKCSAPYPLPAGATSWRCRNCQELNNASVYAKSVDDAPPQQQQQQQQQPYPQATPAPAPVTAMPVDAYGRPIPAGVPVDAYGRPVHGVPTQVDAYGRPVHFQPVVTTTIANNDNIRRDAEGRALCRKCSTPYPLPAGCTSWRCKQCHELNNASSYECIIM</sequence>
<protein>
    <submittedName>
        <fullName evidence="2">Uncharacterized protein</fullName>
    </submittedName>
</protein>
<proteinExistence type="predicted"/>
<organism evidence="2 3">
    <name type="scientific">Lagenidium giganteum</name>
    <dbReference type="NCBI Taxonomy" id="4803"/>
    <lineage>
        <taxon>Eukaryota</taxon>
        <taxon>Sar</taxon>
        <taxon>Stramenopiles</taxon>
        <taxon>Oomycota</taxon>
        <taxon>Peronosporomycetes</taxon>
        <taxon>Pythiales</taxon>
        <taxon>Pythiaceae</taxon>
    </lineage>
</organism>
<feature type="compositionally biased region" description="Low complexity" evidence="1">
    <location>
        <begin position="126"/>
        <end position="140"/>
    </location>
</feature>
<accession>A0AAV2YSW8</accession>
<evidence type="ECO:0000313" key="3">
    <source>
        <dbReference type="Proteomes" id="UP001146120"/>
    </source>
</evidence>
<evidence type="ECO:0000313" key="2">
    <source>
        <dbReference type="EMBL" id="DAZ97772.1"/>
    </source>
</evidence>